<reference evidence="1 2" key="1">
    <citation type="journal article" date="2024" name="J Genomics">
        <title>Draft genome sequencing and assembly of Favolaschia claudopus CIRM-BRFM 2984 isolated from oak limbs.</title>
        <authorList>
            <person name="Navarro D."/>
            <person name="Drula E."/>
            <person name="Chaduli D."/>
            <person name="Cazenave R."/>
            <person name="Ahrendt S."/>
            <person name="Wang J."/>
            <person name="Lipzen A."/>
            <person name="Daum C."/>
            <person name="Barry K."/>
            <person name="Grigoriev I.V."/>
            <person name="Favel A."/>
            <person name="Rosso M.N."/>
            <person name="Martin F."/>
        </authorList>
    </citation>
    <scope>NUCLEOTIDE SEQUENCE [LARGE SCALE GENOMIC DNA]</scope>
    <source>
        <strain evidence="1 2">CIRM-BRFM 2984</strain>
    </source>
</reference>
<keyword evidence="2" id="KW-1185">Reference proteome</keyword>
<dbReference type="AlphaFoldDB" id="A0AAW0EHW8"/>
<gene>
    <name evidence="1" type="ORF">R3P38DRAFT_6011</name>
</gene>
<proteinExistence type="predicted"/>
<evidence type="ECO:0000313" key="1">
    <source>
        <dbReference type="EMBL" id="KAK7063599.1"/>
    </source>
</evidence>
<comment type="caution">
    <text evidence="1">The sequence shown here is derived from an EMBL/GenBank/DDBJ whole genome shotgun (WGS) entry which is preliminary data.</text>
</comment>
<sequence length="122" mass="13770">MSFRQDRVRVVAVWSLPAHMSKEQLGTEVHNFLQVPMVKKNLLKFDISLANDALHPTLQALGFERPSLNCVVIVEAETHEKIQEITRDPAFQQIFQGSLEQGHVKTSEGAYFSADFMTGLDN</sequence>
<dbReference type="Proteomes" id="UP001362999">
    <property type="component" value="Unassembled WGS sequence"/>
</dbReference>
<organism evidence="1 2">
    <name type="scientific">Favolaschia claudopus</name>
    <dbReference type="NCBI Taxonomy" id="2862362"/>
    <lineage>
        <taxon>Eukaryota</taxon>
        <taxon>Fungi</taxon>
        <taxon>Dikarya</taxon>
        <taxon>Basidiomycota</taxon>
        <taxon>Agaricomycotina</taxon>
        <taxon>Agaricomycetes</taxon>
        <taxon>Agaricomycetidae</taxon>
        <taxon>Agaricales</taxon>
        <taxon>Marasmiineae</taxon>
        <taxon>Mycenaceae</taxon>
        <taxon>Favolaschia</taxon>
    </lineage>
</organism>
<accession>A0AAW0EHW8</accession>
<protein>
    <submittedName>
        <fullName evidence="1">EthD domain-containing protein</fullName>
    </submittedName>
</protein>
<evidence type="ECO:0000313" key="2">
    <source>
        <dbReference type="Proteomes" id="UP001362999"/>
    </source>
</evidence>
<name>A0AAW0EHW8_9AGAR</name>
<dbReference type="EMBL" id="JAWWNJ010000001">
    <property type="protein sequence ID" value="KAK7063599.1"/>
    <property type="molecule type" value="Genomic_DNA"/>
</dbReference>